<protein>
    <submittedName>
        <fullName evidence="1">Uncharacterized protein</fullName>
    </submittedName>
</protein>
<name>A0A2P2PDG0_RHIMU</name>
<proteinExistence type="predicted"/>
<dbReference type="EMBL" id="GGEC01072294">
    <property type="protein sequence ID" value="MBX52778.1"/>
    <property type="molecule type" value="Transcribed_RNA"/>
</dbReference>
<sequence>MCFLDWLIEKENYCHITKPSF</sequence>
<dbReference type="AlphaFoldDB" id="A0A2P2PDG0"/>
<organism evidence="1">
    <name type="scientific">Rhizophora mucronata</name>
    <name type="common">Asiatic mangrove</name>
    <dbReference type="NCBI Taxonomy" id="61149"/>
    <lineage>
        <taxon>Eukaryota</taxon>
        <taxon>Viridiplantae</taxon>
        <taxon>Streptophyta</taxon>
        <taxon>Embryophyta</taxon>
        <taxon>Tracheophyta</taxon>
        <taxon>Spermatophyta</taxon>
        <taxon>Magnoliopsida</taxon>
        <taxon>eudicotyledons</taxon>
        <taxon>Gunneridae</taxon>
        <taxon>Pentapetalae</taxon>
        <taxon>rosids</taxon>
        <taxon>fabids</taxon>
        <taxon>Malpighiales</taxon>
        <taxon>Rhizophoraceae</taxon>
        <taxon>Rhizophora</taxon>
    </lineage>
</organism>
<accession>A0A2P2PDG0</accession>
<evidence type="ECO:0000313" key="1">
    <source>
        <dbReference type="EMBL" id="MBX52778.1"/>
    </source>
</evidence>
<reference evidence="1" key="1">
    <citation type="submission" date="2018-02" db="EMBL/GenBank/DDBJ databases">
        <title>Rhizophora mucronata_Transcriptome.</title>
        <authorList>
            <person name="Meera S.P."/>
            <person name="Sreeshan A."/>
            <person name="Augustine A."/>
        </authorList>
    </citation>
    <scope>NUCLEOTIDE SEQUENCE</scope>
    <source>
        <tissue evidence="1">Leaf</tissue>
    </source>
</reference>